<evidence type="ECO:0000256" key="7">
    <source>
        <dbReference type="SAM" id="MobiDB-lite"/>
    </source>
</evidence>
<keyword evidence="10" id="KW-1185">Reference proteome</keyword>
<comment type="similarity">
    <text evidence="1">Belongs to the protein-tyrosine phosphatase family. Non-receptor class dual specificity subfamily.</text>
</comment>
<sequence length="775" mass="86974">MSTDSTQKRDVQLKADISSTVSENGNDQSGMNISPATNEKTKSTVRKGIKTSAFLRRTWKAVKKSFQKNRVDPFGVSAQPDPEPSCVPDPEAEDTVDLVDEEQLCAEGQSGAKLQVTAETPKTQVTTDSTQKRDVQLKADISSTVSENGNDQRGMNNEKTKSKVMKSNKICAFFQTRWKCVKKSFQKSRVEPIEIPAQPDPEPSCVPDPEAEAGVDLVDSHRVPDPEAEAEVELVDSHRVPDPEAEAEVDLVDSHRVPDPEAEAEVDLVDSHRVPDPEAEAGVDLVDSHRVPDPEAEAGVELVDAHQFCVAGPNGPEPQVKTETQVTTELPMLHNVLLNIFQLERRMCKCRVMWTPITEVWPSVFMGNEETAMDRVKLKEMGITHILNTAAYKEYPEGKIDTKAEYYQEMNITYYGVLVTDEHRFDISKDLFPASEFIHKVLSNTENKLLVHCIDGVSRSATFFLAYLMIHHEMLLEDAIDHVIDKRWIRPNRDFMKQLITLNSNLVTQGKLQLRKPINTDKIKNGEDAVAHPVPEPLCEPGPSKPKPEPQVTKELSVLESHVSLSVLQLQDRVDEYTLYCTPVTEVWPNVFIGNEETARNRAKLKGMGITHILNAAAVEKSLKVLSEIPSKKSLKGKVNTGEAYYQGRSINYYDVPAEDKCSFNISEYFFPAAQFIHQALSNPKSFECLSTFISTDKVLVHCKKGLSRSATLVLAYLMIYHDMMVEDAIDHVMEARDIRPNIGFLKQLTILNSNLKSQRILQLKKQIKVEKETD</sequence>
<feature type="domain" description="Tyrosine specific protein phosphatases" evidence="9">
    <location>
        <begin position="435"/>
        <end position="487"/>
    </location>
</feature>
<feature type="region of interest" description="Disordered" evidence="7">
    <location>
        <begin position="526"/>
        <end position="550"/>
    </location>
</feature>
<dbReference type="AlphaFoldDB" id="A0A6P6NV91"/>
<keyword evidence="2" id="KW-0378">Hydrolase</keyword>
<comment type="catalytic activity">
    <reaction evidence="5">
        <text>O-phospho-L-threonyl-[protein] + H2O = L-threonyl-[protein] + phosphate</text>
        <dbReference type="Rhea" id="RHEA:47004"/>
        <dbReference type="Rhea" id="RHEA-COMP:11060"/>
        <dbReference type="Rhea" id="RHEA-COMP:11605"/>
        <dbReference type="ChEBI" id="CHEBI:15377"/>
        <dbReference type="ChEBI" id="CHEBI:30013"/>
        <dbReference type="ChEBI" id="CHEBI:43474"/>
        <dbReference type="ChEBI" id="CHEBI:61977"/>
        <dbReference type="EC" id="3.1.3.16"/>
    </reaction>
</comment>
<evidence type="ECO:0000256" key="2">
    <source>
        <dbReference type="ARBA" id="ARBA00022801"/>
    </source>
</evidence>
<keyword evidence="3" id="KW-0904">Protein phosphatase</keyword>
<dbReference type="InterPro" id="IPR020405">
    <property type="entry name" value="Atypical_DUSP_subfamA"/>
</dbReference>
<dbReference type="InterPro" id="IPR016130">
    <property type="entry name" value="Tyr_Pase_AS"/>
</dbReference>
<dbReference type="KEGG" id="caua:113091153"/>
<accession>A0A6P6NV91</accession>
<dbReference type="Gene3D" id="3.90.190.10">
    <property type="entry name" value="Protein tyrosine phosphatase superfamily"/>
    <property type="match status" value="2"/>
</dbReference>
<dbReference type="GO" id="GO:0033549">
    <property type="term" value="F:MAP kinase phosphatase activity"/>
    <property type="evidence" value="ECO:0007669"/>
    <property type="project" value="TreeGrafter"/>
</dbReference>
<dbReference type="SMART" id="SM00195">
    <property type="entry name" value="DSPc"/>
    <property type="match status" value="2"/>
</dbReference>
<feature type="domain" description="Tyrosine-protein phosphatase" evidence="8">
    <location>
        <begin position="582"/>
        <end position="758"/>
    </location>
</feature>
<dbReference type="GO" id="GO:0004722">
    <property type="term" value="F:protein serine/threonine phosphatase activity"/>
    <property type="evidence" value="ECO:0007669"/>
    <property type="project" value="UniProtKB-EC"/>
</dbReference>
<feature type="active site" description="Phosphocysteine intermediate" evidence="6">
    <location>
        <position position="453"/>
    </location>
</feature>
<feature type="region of interest" description="Disordered" evidence="7">
    <location>
        <begin position="1"/>
        <end position="45"/>
    </location>
</feature>
<dbReference type="Proteomes" id="UP000515129">
    <property type="component" value="Unplaced"/>
</dbReference>
<dbReference type="GO" id="GO:0005737">
    <property type="term" value="C:cytoplasm"/>
    <property type="evidence" value="ECO:0007669"/>
    <property type="project" value="TreeGrafter"/>
</dbReference>
<dbReference type="PROSITE" id="PS00383">
    <property type="entry name" value="TYR_PHOSPHATASE_1"/>
    <property type="match status" value="2"/>
</dbReference>
<feature type="domain" description="Tyrosine-protein phosphatase" evidence="8">
    <location>
        <begin position="355"/>
        <end position="508"/>
    </location>
</feature>
<comment type="catalytic activity">
    <reaction evidence="4">
        <text>O-phospho-L-seryl-[protein] + H2O = L-seryl-[protein] + phosphate</text>
        <dbReference type="Rhea" id="RHEA:20629"/>
        <dbReference type="Rhea" id="RHEA-COMP:9863"/>
        <dbReference type="Rhea" id="RHEA-COMP:11604"/>
        <dbReference type="ChEBI" id="CHEBI:15377"/>
        <dbReference type="ChEBI" id="CHEBI:29999"/>
        <dbReference type="ChEBI" id="CHEBI:43474"/>
        <dbReference type="ChEBI" id="CHEBI:83421"/>
        <dbReference type="EC" id="3.1.3.16"/>
    </reaction>
</comment>
<evidence type="ECO:0000256" key="1">
    <source>
        <dbReference type="ARBA" id="ARBA00008601"/>
    </source>
</evidence>
<evidence type="ECO:0000313" key="10">
    <source>
        <dbReference type="Proteomes" id="UP000515129"/>
    </source>
</evidence>
<feature type="compositionally biased region" description="Pro residues" evidence="7">
    <location>
        <begin position="534"/>
        <end position="545"/>
    </location>
</feature>
<dbReference type="GeneID" id="113091153"/>
<evidence type="ECO:0000259" key="9">
    <source>
        <dbReference type="PROSITE" id="PS50056"/>
    </source>
</evidence>
<gene>
    <name evidence="11" type="primary">LOC113091153</name>
</gene>
<name>A0A6P6NV91_CARAU</name>
<dbReference type="PRINTS" id="PR01908">
    <property type="entry name" value="ADSPHPHTASE"/>
</dbReference>
<dbReference type="SUPFAM" id="SSF52799">
    <property type="entry name" value="(Phosphotyrosine protein) phosphatases II"/>
    <property type="match status" value="2"/>
</dbReference>
<dbReference type="InterPro" id="IPR000340">
    <property type="entry name" value="Dual-sp_phosphatase_cat-dom"/>
</dbReference>
<proteinExistence type="inferred from homology"/>
<feature type="compositionally biased region" description="Basic and acidic residues" evidence="7">
    <location>
        <begin position="1"/>
        <end position="13"/>
    </location>
</feature>
<evidence type="ECO:0000256" key="3">
    <source>
        <dbReference type="ARBA" id="ARBA00022912"/>
    </source>
</evidence>
<dbReference type="PROSITE" id="PS50054">
    <property type="entry name" value="TYR_PHOSPHATASE_DUAL"/>
    <property type="match status" value="2"/>
</dbReference>
<dbReference type="PROSITE" id="PS50056">
    <property type="entry name" value="TYR_PHOSPHATASE_2"/>
    <property type="match status" value="2"/>
</dbReference>
<evidence type="ECO:0000256" key="6">
    <source>
        <dbReference type="PIRSR" id="PIRSR620405-1"/>
    </source>
</evidence>
<dbReference type="GO" id="GO:0043409">
    <property type="term" value="P:negative regulation of MAPK cascade"/>
    <property type="evidence" value="ECO:0007669"/>
    <property type="project" value="TreeGrafter"/>
</dbReference>
<evidence type="ECO:0000259" key="8">
    <source>
        <dbReference type="PROSITE" id="PS50054"/>
    </source>
</evidence>
<dbReference type="InterPro" id="IPR020422">
    <property type="entry name" value="TYR_PHOSPHATASE_DUAL_dom"/>
</dbReference>
<feature type="compositionally biased region" description="Polar residues" evidence="7">
    <location>
        <begin position="17"/>
        <end position="38"/>
    </location>
</feature>
<feature type="domain" description="Tyrosine specific protein phosphatases" evidence="9">
    <location>
        <begin position="668"/>
        <end position="737"/>
    </location>
</feature>
<feature type="region of interest" description="Disordered" evidence="7">
    <location>
        <begin position="72"/>
        <end position="94"/>
    </location>
</feature>
<dbReference type="PANTHER" id="PTHR45682:SF3">
    <property type="entry name" value="DUAL SPECIFICITY PROTEIN PHOSPHATASE"/>
    <property type="match status" value="1"/>
</dbReference>
<dbReference type="GO" id="GO:0008138">
    <property type="term" value="F:protein tyrosine/serine/threonine phosphatase activity"/>
    <property type="evidence" value="ECO:0007669"/>
    <property type="project" value="InterPro"/>
</dbReference>
<evidence type="ECO:0000256" key="5">
    <source>
        <dbReference type="ARBA" id="ARBA00048336"/>
    </source>
</evidence>
<reference evidence="11" key="1">
    <citation type="submission" date="2025-08" db="UniProtKB">
        <authorList>
            <consortium name="RefSeq"/>
        </authorList>
    </citation>
    <scope>IDENTIFICATION</scope>
    <source>
        <strain evidence="11">Wakin</strain>
        <tissue evidence="11">Muscle</tissue>
    </source>
</reference>
<organism evidence="10 11">
    <name type="scientific">Carassius auratus</name>
    <name type="common">Goldfish</name>
    <dbReference type="NCBI Taxonomy" id="7957"/>
    <lineage>
        <taxon>Eukaryota</taxon>
        <taxon>Metazoa</taxon>
        <taxon>Chordata</taxon>
        <taxon>Craniata</taxon>
        <taxon>Vertebrata</taxon>
        <taxon>Euteleostomi</taxon>
        <taxon>Actinopterygii</taxon>
        <taxon>Neopterygii</taxon>
        <taxon>Teleostei</taxon>
        <taxon>Ostariophysi</taxon>
        <taxon>Cypriniformes</taxon>
        <taxon>Cyprinidae</taxon>
        <taxon>Cyprininae</taxon>
        <taxon>Carassius</taxon>
    </lineage>
</organism>
<protein>
    <submittedName>
        <fullName evidence="11">Uncharacterized protein LOC113091153</fullName>
    </submittedName>
</protein>
<evidence type="ECO:0000256" key="4">
    <source>
        <dbReference type="ARBA" id="ARBA00047761"/>
    </source>
</evidence>
<dbReference type="Pfam" id="PF00782">
    <property type="entry name" value="DSPc"/>
    <property type="match status" value="2"/>
</dbReference>
<dbReference type="RefSeq" id="XP_026112389.1">
    <property type="nucleotide sequence ID" value="XM_026256604.1"/>
</dbReference>
<dbReference type="InterPro" id="IPR000387">
    <property type="entry name" value="Tyr_Pase_dom"/>
</dbReference>
<dbReference type="OrthoDB" id="253091at2759"/>
<dbReference type="InterPro" id="IPR029021">
    <property type="entry name" value="Prot-tyrosine_phosphatase-like"/>
</dbReference>
<dbReference type="PRINTS" id="PR01909">
    <property type="entry name" value="ADSPHPHTASEA"/>
</dbReference>
<dbReference type="PANTHER" id="PTHR45682">
    <property type="entry name" value="AGAP008228-PA"/>
    <property type="match status" value="1"/>
</dbReference>
<dbReference type="CDD" id="cd14515">
    <property type="entry name" value="DUSP3-like"/>
    <property type="match status" value="2"/>
</dbReference>
<evidence type="ECO:0000313" key="11">
    <source>
        <dbReference type="RefSeq" id="XP_026112389.1"/>
    </source>
</evidence>